<proteinExistence type="predicted"/>
<accession>A0A9W7KXZ5</accession>
<dbReference type="EMBL" id="BRXW01000228">
    <property type="protein sequence ID" value="GMI15276.1"/>
    <property type="molecule type" value="Genomic_DNA"/>
</dbReference>
<organism evidence="2 3">
    <name type="scientific">Triparma laevis f. longispina</name>
    <dbReference type="NCBI Taxonomy" id="1714387"/>
    <lineage>
        <taxon>Eukaryota</taxon>
        <taxon>Sar</taxon>
        <taxon>Stramenopiles</taxon>
        <taxon>Ochrophyta</taxon>
        <taxon>Bolidophyceae</taxon>
        <taxon>Parmales</taxon>
        <taxon>Triparmaceae</taxon>
        <taxon>Triparma</taxon>
    </lineage>
</organism>
<comment type="caution">
    <text evidence="2">The sequence shown here is derived from an EMBL/GenBank/DDBJ whole genome shotgun (WGS) entry which is preliminary data.</text>
</comment>
<evidence type="ECO:0000313" key="2">
    <source>
        <dbReference type="EMBL" id="GMI15276.1"/>
    </source>
</evidence>
<sequence>MGGSRGAGDEEKEDEGRTIDLPPLASLPISSTVSTAPAATDQFMHTPEFRRHFVDFVPLGTLLTMKAISKEFKEMTREYIARRVESGEMVLHRGVDIIFDPENSSSEEKQEFVNAALRKNKLVT</sequence>
<gene>
    <name evidence="2" type="ORF">TrLO_g7841</name>
</gene>
<dbReference type="AlphaFoldDB" id="A0A9W7KXZ5"/>
<evidence type="ECO:0000256" key="1">
    <source>
        <dbReference type="SAM" id="MobiDB-lite"/>
    </source>
</evidence>
<dbReference type="Proteomes" id="UP001165122">
    <property type="component" value="Unassembled WGS sequence"/>
</dbReference>
<reference evidence="3" key="1">
    <citation type="journal article" date="2023" name="Commun. Biol.">
        <title>Genome analysis of Parmales, the sister group of diatoms, reveals the evolutionary specialization of diatoms from phago-mixotrophs to photoautotrophs.</title>
        <authorList>
            <person name="Ban H."/>
            <person name="Sato S."/>
            <person name="Yoshikawa S."/>
            <person name="Yamada K."/>
            <person name="Nakamura Y."/>
            <person name="Ichinomiya M."/>
            <person name="Sato N."/>
            <person name="Blanc-Mathieu R."/>
            <person name="Endo H."/>
            <person name="Kuwata A."/>
            <person name="Ogata H."/>
        </authorList>
    </citation>
    <scope>NUCLEOTIDE SEQUENCE [LARGE SCALE GENOMIC DNA]</scope>
    <source>
        <strain evidence="3">NIES 3700</strain>
    </source>
</reference>
<protein>
    <submittedName>
        <fullName evidence="2">Uncharacterized protein</fullName>
    </submittedName>
</protein>
<keyword evidence="3" id="KW-1185">Reference proteome</keyword>
<name>A0A9W7KXZ5_9STRA</name>
<feature type="region of interest" description="Disordered" evidence="1">
    <location>
        <begin position="1"/>
        <end position="31"/>
    </location>
</feature>
<evidence type="ECO:0000313" key="3">
    <source>
        <dbReference type="Proteomes" id="UP001165122"/>
    </source>
</evidence>